<evidence type="ECO:0000256" key="1">
    <source>
        <dbReference type="ARBA" id="ARBA00004141"/>
    </source>
</evidence>
<evidence type="ECO:0000256" key="3">
    <source>
        <dbReference type="ARBA" id="ARBA00022741"/>
    </source>
</evidence>
<dbReference type="OrthoDB" id="6500128at2759"/>
<dbReference type="InterPro" id="IPR027417">
    <property type="entry name" value="P-loop_NTPase"/>
</dbReference>
<dbReference type="PROSITE" id="PS50893">
    <property type="entry name" value="ABC_TRANSPORTER_2"/>
    <property type="match status" value="1"/>
</dbReference>
<evidence type="ECO:0000313" key="10">
    <source>
        <dbReference type="Proteomes" id="UP000054477"/>
    </source>
</evidence>
<keyword evidence="2" id="KW-0812">Transmembrane</keyword>
<dbReference type="PANTHER" id="PTHR24221">
    <property type="entry name" value="ATP-BINDING CASSETTE SUB-FAMILY B"/>
    <property type="match status" value="1"/>
</dbReference>
<dbReference type="Gene3D" id="3.40.50.300">
    <property type="entry name" value="P-loop containing nucleotide triphosphate hydrolases"/>
    <property type="match status" value="2"/>
</dbReference>
<protein>
    <recommendedName>
        <fullName evidence="8">ABC transporter domain-containing protein</fullName>
    </recommendedName>
</protein>
<evidence type="ECO:0000256" key="6">
    <source>
        <dbReference type="ARBA" id="ARBA00023136"/>
    </source>
</evidence>
<name>A0A0C9WUW6_9AGAR</name>
<dbReference type="AlphaFoldDB" id="A0A0C9WUW6"/>
<dbReference type="GO" id="GO:0016020">
    <property type="term" value="C:membrane"/>
    <property type="evidence" value="ECO:0007669"/>
    <property type="project" value="UniProtKB-SubCell"/>
</dbReference>
<feature type="signal peptide" evidence="7">
    <location>
        <begin position="1"/>
        <end position="19"/>
    </location>
</feature>
<proteinExistence type="predicted"/>
<feature type="domain" description="ABC transporter" evidence="8">
    <location>
        <begin position="55"/>
        <end position="301"/>
    </location>
</feature>
<dbReference type="SMART" id="SM00382">
    <property type="entry name" value="AAA"/>
    <property type="match status" value="1"/>
</dbReference>
<dbReference type="GO" id="GO:0016887">
    <property type="term" value="F:ATP hydrolysis activity"/>
    <property type="evidence" value="ECO:0007669"/>
    <property type="project" value="InterPro"/>
</dbReference>
<dbReference type="InterPro" id="IPR039421">
    <property type="entry name" value="Type_1_exporter"/>
</dbReference>
<dbReference type="GO" id="GO:0005524">
    <property type="term" value="F:ATP binding"/>
    <property type="evidence" value="ECO:0007669"/>
    <property type="project" value="UniProtKB-KW"/>
</dbReference>
<dbReference type="PANTHER" id="PTHR24221:SF503">
    <property type="entry name" value="MITOCHONDRIAL POTASSIUM CHANNEL ATP-BINDING SUBUNIT"/>
    <property type="match status" value="1"/>
</dbReference>
<keyword evidence="4" id="KW-0067">ATP-binding</keyword>
<feature type="chain" id="PRO_5002222524" description="ABC transporter domain-containing protein" evidence="7">
    <location>
        <begin position="20"/>
        <end position="648"/>
    </location>
</feature>
<evidence type="ECO:0000256" key="7">
    <source>
        <dbReference type="SAM" id="SignalP"/>
    </source>
</evidence>
<evidence type="ECO:0000259" key="8">
    <source>
        <dbReference type="PROSITE" id="PS50893"/>
    </source>
</evidence>
<dbReference type="STRING" id="1095629.A0A0C9WUW6"/>
<evidence type="ECO:0000313" key="9">
    <source>
        <dbReference type="EMBL" id="KIJ92373.1"/>
    </source>
</evidence>
<sequence length="648" mass="70741">MVSLLFLVSFHDFPPPVSSVPVISPSAFSTTHTITSRKPPRSLRKITPTRSYGELALNNVTFAYPSRPTIPVLSAVSLYLPANETTFIVGSSSSRKSTIAQLLLRMYEPQVGEVSLDEQDMRFLDEEWMQEQIAGVSQGGVVILDGKSVCDNVAASVWGTRGVPRAEVEDACRAALMHEFVRDLPDGYETVLGRGAGGVGLSGGQKQRLGIARARLRNPAVLILEEATSALDATSRILVFEAIKLWRLSSRDISSVVSLKLDHSASDSSLDEGREVGRLGFWALIRSVYPTIPHKPFVLLGLVGCCLSGAMTPIFSLLSRLLFEVAIGARNVSTINEIRWNSPQDRSHRRHPPRLQVLHHGVFVRGFTLSKVLARDKKYFDKPANAPTRVVQVLVKDGDDAHNLVSVVWQLTLVGFAVAPVFAATTMMVRTRLVARCKIRNKGAREEVAKVYYETISNIRGSGCMAFEGALITGVMGAFVEGCTYQLASGLIYLAEALLFSVTIGSTHGFHGENCKTCGTTNDLNNLIQLNISSTDESRGVLRSELARNITFNNVQFSYPETSEATILRNVNLIIEDGECVAIVGSSGSGKSTIASLLQRLYEPSSRSVAIGLNDLRGVEIKHLREHVSVVSQHPNLFFDATIRCVTE</sequence>
<accession>A0A0C9WUW6</accession>
<evidence type="ECO:0000256" key="4">
    <source>
        <dbReference type="ARBA" id="ARBA00022840"/>
    </source>
</evidence>
<dbReference type="InterPro" id="IPR036640">
    <property type="entry name" value="ABC1_TM_sf"/>
</dbReference>
<keyword evidence="7" id="KW-0732">Signal</keyword>
<dbReference type="EMBL" id="KN838915">
    <property type="protein sequence ID" value="KIJ92373.1"/>
    <property type="molecule type" value="Genomic_DNA"/>
</dbReference>
<gene>
    <name evidence="9" type="ORF">K443DRAFT_13655</name>
</gene>
<evidence type="ECO:0000256" key="5">
    <source>
        <dbReference type="ARBA" id="ARBA00022989"/>
    </source>
</evidence>
<keyword evidence="5" id="KW-1133">Transmembrane helix</keyword>
<dbReference type="Gene3D" id="1.20.1560.10">
    <property type="entry name" value="ABC transporter type 1, transmembrane domain"/>
    <property type="match status" value="2"/>
</dbReference>
<comment type="subcellular location">
    <subcellularLocation>
        <location evidence="1">Membrane</location>
        <topology evidence="1">Multi-pass membrane protein</topology>
    </subcellularLocation>
</comment>
<reference evidence="9 10" key="1">
    <citation type="submission" date="2014-04" db="EMBL/GenBank/DDBJ databases">
        <authorList>
            <consortium name="DOE Joint Genome Institute"/>
            <person name="Kuo A."/>
            <person name="Kohler A."/>
            <person name="Nagy L.G."/>
            <person name="Floudas D."/>
            <person name="Copeland A."/>
            <person name="Barry K.W."/>
            <person name="Cichocki N."/>
            <person name="Veneault-Fourrey C."/>
            <person name="LaButti K."/>
            <person name="Lindquist E.A."/>
            <person name="Lipzen A."/>
            <person name="Lundell T."/>
            <person name="Morin E."/>
            <person name="Murat C."/>
            <person name="Sun H."/>
            <person name="Tunlid A."/>
            <person name="Henrissat B."/>
            <person name="Grigoriev I.V."/>
            <person name="Hibbett D.S."/>
            <person name="Martin F."/>
            <person name="Nordberg H.P."/>
            <person name="Cantor M.N."/>
            <person name="Hua S.X."/>
        </authorList>
    </citation>
    <scope>NUCLEOTIDE SEQUENCE [LARGE SCALE GENOMIC DNA]</scope>
    <source>
        <strain evidence="9 10">LaAM-08-1</strain>
    </source>
</reference>
<dbReference type="SUPFAM" id="SSF52540">
    <property type="entry name" value="P-loop containing nucleoside triphosphate hydrolases"/>
    <property type="match status" value="2"/>
</dbReference>
<evidence type="ECO:0000256" key="2">
    <source>
        <dbReference type="ARBA" id="ARBA00022692"/>
    </source>
</evidence>
<organism evidence="9 10">
    <name type="scientific">Laccaria amethystina LaAM-08-1</name>
    <dbReference type="NCBI Taxonomy" id="1095629"/>
    <lineage>
        <taxon>Eukaryota</taxon>
        <taxon>Fungi</taxon>
        <taxon>Dikarya</taxon>
        <taxon>Basidiomycota</taxon>
        <taxon>Agaricomycotina</taxon>
        <taxon>Agaricomycetes</taxon>
        <taxon>Agaricomycetidae</taxon>
        <taxon>Agaricales</taxon>
        <taxon>Agaricineae</taxon>
        <taxon>Hydnangiaceae</taxon>
        <taxon>Laccaria</taxon>
    </lineage>
</organism>
<dbReference type="HOGENOM" id="CLU_422755_0_0_1"/>
<dbReference type="InterPro" id="IPR003593">
    <property type="entry name" value="AAA+_ATPase"/>
</dbReference>
<keyword evidence="10" id="KW-1185">Reference proteome</keyword>
<dbReference type="GO" id="GO:0042626">
    <property type="term" value="F:ATPase-coupled transmembrane transporter activity"/>
    <property type="evidence" value="ECO:0007669"/>
    <property type="project" value="TreeGrafter"/>
</dbReference>
<dbReference type="Pfam" id="PF00005">
    <property type="entry name" value="ABC_tran"/>
    <property type="match status" value="2"/>
</dbReference>
<dbReference type="InterPro" id="IPR003439">
    <property type="entry name" value="ABC_transporter-like_ATP-bd"/>
</dbReference>
<dbReference type="SUPFAM" id="SSF90123">
    <property type="entry name" value="ABC transporter transmembrane region"/>
    <property type="match status" value="1"/>
</dbReference>
<keyword evidence="6" id="KW-0472">Membrane</keyword>
<reference evidence="10" key="2">
    <citation type="submission" date="2015-01" db="EMBL/GenBank/DDBJ databases">
        <title>Evolutionary Origins and Diversification of the Mycorrhizal Mutualists.</title>
        <authorList>
            <consortium name="DOE Joint Genome Institute"/>
            <consortium name="Mycorrhizal Genomics Consortium"/>
            <person name="Kohler A."/>
            <person name="Kuo A."/>
            <person name="Nagy L.G."/>
            <person name="Floudas D."/>
            <person name="Copeland A."/>
            <person name="Barry K.W."/>
            <person name="Cichocki N."/>
            <person name="Veneault-Fourrey C."/>
            <person name="LaButti K."/>
            <person name="Lindquist E.A."/>
            <person name="Lipzen A."/>
            <person name="Lundell T."/>
            <person name="Morin E."/>
            <person name="Murat C."/>
            <person name="Riley R."/>
            <person name="Ohm R."/>
            <person name="Sun H."/>
            <person name="Tunlid A."/>
            <person name="Henrissat B."/>
            <person name="Grigoriev I.V."/>
            <person name="Hibbett D.S."/>
            <person name="Martin F."/>
        </authorList>
    </citation>
    <scope>NUCLEOTIDE SEQUENCE [LARGE SCALE GENOMIC DNA]</scope>
    <source>
        <strain evidence="10">LaAM-08-1</strain>
    </source>
</reference>
<keyword evidence="3" id="KW-0547">Nucleotide-binding</keyword>
<dbReference type="Proteomes" id="UP000054477">
    <property type="component" value="Unassembled WGS sequence"/>
</dbReference>